<feature type="transmembrane region" description="Helical" evidence="1">
    <location>
        <begin position="167"/>
        <end position="185"/>
    </location>
</feature>
<keyword evidence="1" id="KW-1133">Transmembrane helix</keyword>
<keyword evidence="3" id="KW-1185">Reference proteome</keyword>
<evidence type="ECO:0000313" key="3">
    <source>
        <dbReference type="Proteomes" id="UP000642809"/>
    </source>
</evidence>
<dbReference type="EMBL" id="BMYF01000007">
    <property type="protein sequence ID" value="GHB34478.1"/>
    <property type="molecule type" value="Genomic_DNA"/>
</dbReference>
<sequence>MKLNKDQIEQLHYHINTKQIPYIEVRDEVLDHYQTALELEQERPVKEVLAELDQTFTVGYCKQLSGNYLNELHSAYPEVFKKKLVDLLIGKNWWVAVLLLAFSFSLPSWVDKARNLQFFITISILFSTVLVSWTIDRAYPKRKIKHQYRLVDDKPILAMYHVGKPRGIALIVALMLLLVALPILILSTLEFFTEHSIVFLFQAPYVYFTVGLIWLFFIAIIARAQAIISMTKAYTPKLNCGIR</sequence>
<feature type="transmembrane region" description="Helical" evidence="1">
    <location>
        <begin position="205"/>
        <end position="222"/>
    </location>
</feature>
<keyword evidence="1" id="KW-0812">Transmembrane</keyword>
<dbReference type="RefSeq" id="WP_189580112.1">
    <property type="nucleotide sequence ID" value="NZ_BMYF01000007.1"/>
</dbReference>
<gene>
    <name evidence="2" type="ORF">GCM10008106_14820</name>
</gene>
<feature type="transmembrane region" description="Helical" evidence="1">
    <location>
        <begin position="116"/>
        <end position="135"/>
    </location>
</feature>
<name>A0A8J3G503_9BACT</name>
<reference evidence="2" key="2">
    <citation type="submission" date="2020-09" db="EMBL/GenBank/DDBJ databases">
        <authorList>
            <person name="Sun Q."/>
            <person name="Kim S."/>
        </authorList>
    </citation>
    <scope>NUCLEOTIDE SEQUENCE</scope>
    <source>
        <strain evidence="2">KCTC 23224</strain>
    </source>
</reference>
<evidence type="ECO:0000256" key="1">
    <source>
        <dbReference type="SAM" id="Phobius"/>
    </source>
</evidence>
<comment type="caution">
    <text evidence="2">The sequence shown here is derived from an EMBL/GenBank/DDBJ whole genome shotgun (WGS) entry which is preliminary data.</text>
</comment>
<keyword evidence="1" id="KW-0472">Membrane</keyword>
<evidence type="ECO:0000313" key="2">
    <source>
        <dbReference type="EMBL" id="GHB34478.1"/>
    </source>
</evidence>
<reference evidence="2" key="1">
    <citation type="journal article" date="2014" name="Int. J. Syst. Evol. Microbiol.">
        <title>Complete genome sequence of Corynebacterium casei LMG S-19264T (=DSM 44701T), isolated from a smear-ripened cheese.</title>
        <authorList>
            <consortium name="US DOE Joint Genome Institute (JGI-PGF)"/>
            <person name="Walter F."/>
            <person name="Albersmeier A."/>
            <person name="Kalinowski J."/>
            <person name="Ruckert C."/>
        </authorList>
    </citation>
    <scope>NUCLEOTIDE SEQUENCE</scope>
    <source>
        <strain evidence="2">KCTC 23224</strain>
    </source>
</reference>
<feature type="transmembrane region" description="Helical" evidence="1">
    <location>
        <begin position="92"/>
        <end position="110"/>
    </location>
</feature>
<dbReference type="AlphaFoldDB" id="A0A8J3G503"/>
<organism evidence="2 3">
    <name type="scientific">Mongoliitalea lutea</name>
    <dbReference type="NCBI Taxonomy" id="849756"/>
    <lineage>
        <taxon>Bacteria</taxon>
        <taxon>Pseudomonadati</taxon>
        <taxon>Bacteroidota</taxon>
        <taxon>Cytophagia</taxon>
        <taxon>Cytophagales</taxon>
        <taxon>Cyclobacteriaceae</taxon>
        <taxon>Mongoliitalea</taxon>
    </lineage>
</organism>
<dbReference type="Proteomes" id="UP000642809">
    <property type="component" value="Unassembled WGS sequence"/>
</dbReference>
<protein>
    <submittedName>
        <fullName evidence="2">Uncharacterized protein</fullName>
    </submittedName>
</protein>
<proteinExistence type="predicted"/>
<accession>A0A8J3G503</accession>